<dbReference type="EC" id="2.7.7.65" evidence="1"/>
<protein>
    <submittedName>
        <fullName evidence="1">Diguanylate cyclase</fullName>
        <ecNumber evidence="1">2.7.7.65</ecNumber>
    </submittedName>
</protein>
<comment type="caution">
    <text evidence="1">The sequence shown here is derived from an EMBL/GenBank/DDBJ whole genome shotgun (WGS) entry which is preliminary data.</text>
</comment>
<accession>A0ACC6UCP3</accession>
<evidence type="ECO:0000313" key="1">
    <source>
        <dbReference type="EMBL" id="MEX3937419.1"/>
    </source>
</evidence>
<dbReference type="Proteomes" id="UP001558850">
    <property type="component" value="Unassembled WGS sequence"/>
</dbReference>
<evidence type="ECO:0000313" key="2">
    <source>
        <dbReference type="Proteomes" id="UP001558850"/>
    </source>
</evidence>
<dbReference type="EMBL" id="JBFRCH010000051">
    <property type="protein sequence ID" value="MEX3937419.1"/>
    <property type="molecule type" value="Genomic_DNA"/>
</dbReference>
<gene>
    <name evidence="1" type="ORF">AB4Y32_37775</name>
</gene>
<sequence>MSSTHGRFLSKNIKKAKRVIPVHSLSGRLLARLGSPRAVIGGALVIAFAMLTVCAVLLYDGRQDALEHALDASRNTLLVIERDILRNVELYDLSLQAVVDGVGQPEVMALPARLRNALLFDRATTAKDLGSMLVLDAAGNVLIDSRSEVPSHVNLADRRYFTVHRDNPAAGLYVSAPLVSRIRKGDPIIVLSRRINNPDGSFRGVAVGTLKLEYFRRLQSGLKLGPHGTMALIHTDGHLIMRAPYNLQVIGRDLTGTGPFSKMMAQPEGSFEDRASIDGIRRVYEFRHLPGLPLIVEVAPAEPDIYAAWRERAIRLGSLMAAFALSFVGVSVLLASSLSRRAKAELMLTMLSRTDSLTGLNNRRALDELLDHEWRRARRLGGSLSILFVDIDHFKLYNDTYGHQAGDDALATVARCISENIRRPGDSAARYGGEEFVIVLPHTDAAGALAVAEAIRKAVARLGIEHTPAALGHVTVSIGAATWRGQVADTVASVIRAADDALYSAKAGGRNKTFGTILA</sequence>
<organism evidence="1 2">
    <name type="scientific">Paraburkholderia phymatum</name>
    <dbReference type="NCBI Taxonomy" id="148447"/>
    <lineage>
        <taxon>Bacteria</taxon>
        <taxon>Pseudomonadati</taxon>
        <taxon>Pseudomonadota</taxon>
        <taxon>Betaproteobacteria</taxon>
        <taxon>Burkholderiales</taxon>
        <taxon>Burkholderiaceae</taxon>
        <taxon>Paraburkholderia</taxon>
    </lineage>
</organism>
<proteinExistence type="predicted"/>
<keyword evidence="2" id="KW-1185">Reference proteome</keyword>
<reference evidence="1" key="1">
    <citation type="submission" date="2024-07" db="EMBL/GenBank/DDBJ databases">
        <title>A survey of Mimosa microsymbionts across Brazilian biomes reveals a high diversity of Paraburkholderia nodulating endemic species, but also that Cupriavidus is common as a symbiont of widespread species.</title>
        <authorList>
            <person name="Rouws L."/>
            <person name="Barauna A."/>
            <person name="Beukes C."/>
            <person name="Rouws J.R.C."/>
            <person name="De Faria S.M."/>
            <person name="Gross E."/>
            <person name="Bueno Dos Reis Junior F."/>
            <person name="Simon M.F."/>
            <person name="Maluk M."/>
            <person name="Odee D.W."/>
            <person name="Kenicer G."/>
            <person name="Young J.P.W."/>
            <person name="Reis V.M."/>
            <person name="Zilli J."/>
            <person name="James E.K."/>
        </authorList>
    </citation>
    <scope>NUCLEOTIDE SEQUENCE</scope>
    <source>
        <strain evidence="1">EG181B</strain>
    </source>
</reference>
<name>A0ACC6UCP3_9BURK</name>
<keyword evidence="1" id="KW-0808">Transferase</keyword>
<keyword evidence="1" id="KW-0548">Nucleotidyltransferase</keyword>